<name>A0A0S4J1P3_BODSA</name>
<organism evidence="3 4">
    <name type="scientific">Bodo saltans</name>
    <name type="common">Flagellated protozoan</name>
    <dbReference type="NCBI Taxonomy" id="75058"/>
    <lineage>
        <taxon>Eukaryota</taxon>
        <taxon>Discoba</taxon>
        <taxon>Euglenozoa</taxon>
        <taxon>Kinetoplastea</taxon>
        <taxon>Metakinetoplastina</taxon>
        <taxon>Eubodonida</taxon>
        <taxon>Bodonidae</taxon>
        <taxon>Bodo</taxon>
    </lineage>
</organism>
<dbReference type="Proteomes" id="UP000051952">
    <property type="component" value="Unassembled WGS sequence"/>
</dbReference>
<evidence type="ECO:0000259" key="2">
    <source>
        <dbReference type="PROSITE" id="PS50089"/>
    </source>
</evidence>
<proteinExistence type="predicted"/>
<dbReference type="Pfam" id="PF14570">
    <property type="entry name" value="zf-RING_4"/>
    <property type="match status" value="1"/>
</dbReference>
<dbReference type="PROSITE" id="PS50089">
    <property type="entry name" value="ZF_RING_2"/>
    <property type="match status" value="1"/>
</dbReference>
<evidence type="ECO:0000313" key="4">
    <source>
        <dbReference type="Proteomes" id="UP000051952"/>
    </source>
</evidence>
<dbReference type="InterPro" id="IPR012677">
    <property type="entry name" value="Nucleotide-bd_a/b_plait_sf"/>
</dbReference>
<keyword evidence="1" id="KW-0479">Metal-binding</keyword>
<dbReference type="SUPFAM" id="SSF54928">
    <property type="entry name" value="RNA-binding domain, RBD"/>
    <property type="match status" value="1"/>
</dbReference>
<dbReference type="AlphaFoldDB" id="A0A0S4J1P3"/>
<sequence length="462" mass="49870">MDDWDSCCPVCVTQFSEQDKQFRPCGCTFRMCVWCWHTIVTMAQSEYQEAVCPGCRTPYDVAAIQKQQNTKPQSKARAVRKAVPARAHLVDVVLNDKRVVAVRNIPAALIDVEEVDNAASAAGATSTTVTAKQLCDARLFALGQHFLFGQYGRIVGAVVIYSGQGLNRMPIYSAAIRYASSDEAARCVKFANGSSLLGQILSCKLVPTRYCGQFLLKSMCNKRMCVELHHEHTDKTLHVKPPPAVFSVLGAAESLAPQVPILASSSEDLVEAEEFHDDAPGAAVGREVRRLATRWANNLALKVRDDIHRAIGVGSADEASTSQLFLQSSGNACDVALTPLTKMVGQQSTLSFVLSTPLASTLAGGEASWSQGSPATAATTCCSDVQLRARMAMEAQSWLCRNPSSSLVNRDDVVVTQCNDVLKAVIENMPPHVPTVEVHAALPHPTIIKSRSSDAAEASLRR</sequence>
<dbReference type="OrthoDB" id="1923159at2759"/>
<dbReference type="InterPro" id="IPR035979">
    <property type="entry name" value="RBD_domain_sf"/>
</dbReference>
<dbReference type="InterPro" id="IPR001841">
    <property type="entry name" value="Znf_RING"/>
</dbReference>
<dbReference type="GO" id="GO:0030014">
    <property type="term" value="C:CCR4-NOT complex"/>
    <property type="evidence" value="ECO:0007669"/>
    <property type="project" value="InterPro"/>
</dbReference>
<evidence type="ECO:0000256" key="1">
    <source>
        <dbReference type="PROSITE-ProRule" id="PRU00175"/>
    </source>
</evidence>
<dbReference type="InterPro" id="IPR013083">
    <property type="entry name" value="Znf_RING/FYVE/PHD"/>
</dbReference>
<protein>
    <recommendedName>
        <fullName evidence="2">RING-type domain-containing protein</fullName>
    </recommendedName>
</protein>
<keyword evidence="1" id="KW-0863">Zinc-finger</keyword>
<dbReference type="PANTHER" id="PTHR12603:SF0">
    <property type="entry name" value="CCR4-NOT TRANSCRIPTION COMPLEX SUBUNIT 4"/>
    <property type="match status" value="1"/>
</dbReference>
<dbReference type="SUPFAM" id="SSF57850">
    <property type="entry name" value="RING/U-box"/>
    <property type="match status" value="1"/>
</dbReference>
<keyword evidence="4" id="KW-1185">Reference proteome</keyword>
<gene>
    <name evidence="3" type="ORF">BSAL_80660</name>
</gene>
<reference evidence="4" key="1">
    <citation type="submission" date="2015-09" db="EMBL/GenBank/DDBJ databases">
        <authorList>
            <consortium name="Pathogen Informatics"/>
        </authorList>
    </citation>
    <scope>NUCLEOTIDE SEQUENCE [LARGE SCALE GENOMIC DNA]</scope>
    <source>
        <strain evidence="4">Lake Konstanz</strain>
    </source>
</reference>
<feature type="domain" description="RING-type" evidence="2">
    <location>
        <begin position="8"/>
        <end position="56"/>
    </location>
</feature>
<dbReference type="VEuPathDB" id="TriTrypDB:BSAL_80660"/>
<dbReference type="GO" id="GO:0003676">
    <property type="term" value="F:nucleic acid binding"/>
    <property type="evidence" value="ECO:0007669"/>
    <property type="project" value="InterPro"/>
</dbReference>
<dbReference type="Gene3D" id="3.30.40.10">
    <property type="entry name" value="Zinc/RING finger domain, C3HC4 (zinc finger)"/>
    <property type="match status" value="1"/>
</dbReference>
<dbReference type="Gene3D" id="3.30.70.330">
    <property type="match status" value="1"/>
</dbReference>
<keyword evidence="1" id="KW-0862">Zinc</keyword>
<dbReference type="EMBL" id="CYKH01000853">
    <property type="protein sequence ID" value="CUG52328.1"/>
    <property type="molecule type" value="Genomic_DNA"/>
</dbReference>
<evidence type="ECO:0000313" key="3">
    <source>
        <dbReference type="EMBL" id="CUG52328.1"/>
    </source>
</evidence>
<dbReference type="GO" id="GO:0004842">
    <property type="term" value="F:ubiquitin-protein transferase activity"/>
    <property type="evidence" value="ECO:0007669"/>
    <property type="project" value="InterPro"/>
</dbReference>
<dbReference type="GO" id="GO:0016567">
    <property type="term" value="P:protein ubiquitination"/>
    <property type="evidence" value="ECO:0007669"/>
    <property type="project" value="TreeGrafter"/>
</dbReference>
<dbReference type="PANTHER" id="PTHR12603">
    <property type="entry name" value="CCR4-NOT TRANSCRIPTION COMPLEX RELATED"/>
    <property type="match status" value="1"/>
</dbReference>
<accession>A0A0S4J1P3</accession>
<dbReference type="GO" id="GO:0008270">
    <property type="term" value="F:zinc ion binding"/>
    <property type="evidence" value="ECO:0007669"/>
    <property type="project" value="UniProtKB-KW"/>
</dbReference>
<dbReference type="InterPro" id="IPR039780">
    <property type="entry name" value="Mot2"/>
</dbReference>